<keyword evidence="6" id="KW-0084">Basement membrane</keyword>
<feature type="domain" description="Laminin EGF-like" evidence="12">
    <location>
        <begin position="210"/>
        <end position="259"/>
    </location>
</feature>
<gene>
    <name evidence="13" type="ORF">SCUD_LOCUS8889</name>
</gene>
<dbReference type="PRINTS" id="PR00011">
    <property type="entry name" value="EGFLAMININ"/>
</dbReference>
<evidence type="ECO:0000313" key="15">
    <source>
        <dbReference type="WBParaSite" id="SCUD_0000888901-mRNA-1"/>
    </source>
</evidence>
<evidence type="ECO:0000256" key="6">
    <source>
        <dbReference type="ARBA" id="ARBA00022869"/>
    </source>
</evidence>
<dbReference type="GO" id="GO:0009888">
    <property type="term" value="P:tissue development"/>
    <property type="evidence" value="ECO:0007669"/>
    <property type="project" value="TreeGrafter"/>
</dbReference>
<evidence type="ECO:0000256" key="5">
    <source>
        <dbReference type="ARBA" id="ARBA00022737"/>
    </source>
</evidence>
<dbReference type="InterPro" id="IPR050440">
    <property type="entry name" value="Laminin/Netrin_ECM"/>
</dbReference>
<dbReference type="InterPro" id="IPR056863">
    <property type="entry name" value="LMN_ATRN_NET-like_EGF"/>
</dbReference>
<feature type="disulfide bond" evidence="10">
    <location>
        <begin position="368"/>
        <end position="380"/>
    </location>
</feature>
<evidence type="ECO:0000256" key="1">
    <source>
        <dbReference type="ARBA" id="ARBA00004302"/>
    </source>
</evidence>
<evidence type="ECO:0000313" key="13">
    <source>
        <dbReference type="EMBL" id="VDP33086.1"/>
    </source>
</evidence>
<evidence type="ECO:0000256" key="7">
    <source>
        <dbReference type="ARBA" id="ARBA00023157"/>
    </source>
</evidence>
<keyword evidence="5" id="KW-0677">Repeat</keyword>
<keyword evidence="14" id="KW-1185">Reference proteome</keyword>
<evidence type="ECO:0000256" key="11">
    <source>
        <dbReference type="SAM" id="Phobius"/>
    </source>
</evidence>
<keyword evidence="3" id="KW-0272">Extracellular matrix</keyword>
<dbReference type="SMART" id="SM00181">
    <property type="entry name" value="EGF"/>
    <property type="match status" value="3"/>
</dbReference>
<dbReference type="Proteomes" id="UP000279833">
    <property type="component" value="Unassembled WGS sequence"/>
</dbReference>
<dbReference type="GO" id="GO:0009887">
    <property type="term" value="P:animal organ morphogenesis"/>
    <property type="evidence" value="ECO:0007669"/>
    <property type="project" value="TreeGrafter"/>
</dbReference>
<dbReference type="PROSITE" id="PS01248">
    <property type="entry name" value="EGF_LAM_1"/>
    <property type="match status" value="2"/>
</dbReference>
<dbReference type="WBParaSite" id="SCUD_0000888901-mRNA-1">
    <property type="protein sequence ID" value="SCUD_0000888901-mRNA-1"/>
    <property type="gene ID" value="SCUD_0000888901"/>
</dbReference>
<dbReference type="PANTHER" id="PTHR10574:SF406">
    <property type="entry name" value="LAMININ SUBUNIT ALPHA 5"/>
    <property type="match status" value="1"/>
</dbReference>
<keyword evidence="2" id="KW-0964">Secreted</keyword>
<dbReference type="FunFam" id="2.10.25.10:FF:000106">
    <property type="entry name" value="Heparan sulfate proteoglycan 2"/>
    <property type="match status" value="1"/>
</dbReference>
<keyword evidence="11" id="KW-1133">Transmembrane helix</keyword>
<keyword evidence="9 10" id="KW-0424">Laminin EGF-like domain</keyword>
<name>A0A183K1M6_9TREM</name>
<keyword evidence="7 10" id="KW-1015">Disulfide bond</keyword>
<feature type="transmembrane region" description="Helical" evidence="11">
    <location>
        <begin position="12"/>
        <end position="31"/>
    </location>
</feature>
<dbReference type="EMBL" id="UZAK01032958">
    <property type="protein sequence ID" value="VDP33086.1"/>
    <property type="molecule type" value="Genomic_DNA"/>
</dbReference>
<feature type="disulfide bond" evidence="10">
    <location>
        <begin position="370"/>
        <end position="387"/>
    </location>
</feature>
<feature type="domain" description="Laminin EGF-like" evidence="12">
    <location>
        <begin position="468"/>
        <end position="521"/>
    </location>
</feature>
<dbReference type="FunFam" id="2.10.25.10:FF:000105">
    <property type="entry name" value="laminin subunit gamma-1"/>
    <property type="match status" value="1"/>
</dbReference>
<dbReference type="SMART" id="SM00180">
    <property type="entry name" value="EGF_Lam"/>
    <property type="match status" value="7"/>
</dbReference>
<dbReference type="FunFam" id="2.10.25.10:FF:000189">
    <property type="entry name" value="Laminin subunit alpha 2"/>
    <property type="match status" value="1"/>
</dbReference>
<comment type="caution">
    <text evidence="10">Lacks conserved residue(s) required for the propagation of feature annotation.</text>
</comment>
<dbReference type="GO" id="GO:0005604">
    <property type="term" value="C:basement membrane"/>
    <property type="evidence" value="ECO:0007669"/>
    <property type="project" value="UniProtKB-SubCell"/>
</dbReference>
<dbReference type="Gene3D" id="2.10.25.10">
    <property type="entry name" value="Laminin"/>
    <property type="match status" value="6"/>
</dbReference>
<accession>A0A183K1M6</accession>
<comment type="subcellular location">
    <subcellularLocation>
        <location evidence="1">Secreted</location>
        <location evidence="1">Extracellular space</location>
        <location evidence="1">Extracellular matrix</location>
        <location evidence="1">Basement membrane</location>
    </subcellularLocation>
</comment>
<feature type="domain" description="Laminin EGF-like" evidence="12">
    <location>
        <begin position="368"/>
        <end position="414"/>
    </location>
</feature>
<keyword evidence="8" id="KW-0325">Glycoprotein</keyword>
<dbReference type="PANTHER" id="PTHR10574">
    <property type="entry name" value="NETRIN/LAMININ-RELATED"/>
    <property type="match status" value="1"/>
</dbReference>
<feature type="disulfide bond" evidence="10">
    <location>
        <begin position="229"/>
        <end position="238"/>
    </location>
</feature>
<evidence type="ECO:0000256" key="9">
    <source>
        <dbReference type="ARBA" id="ARBA00023292"/>
    </source>
</evidence>
<evidence type="ECO:0000256" key="4">
    <source>
        <dbReference type="ARBA" id="ARBA00022729"/>
    </source>
</evidence>
<feature type="transmembrane region" description="Helical" evidence="11">
    <location>
        <begin position="52"/>
        <end position="71"/>
    </location>
</feature>
<feature type="disulfide bond" evidence="10">
    <location>
        <begin position="389"/>
        <end position="398"/>
    </location>
</feature>
<evidence type="ECO:0000256" key="8">
    <source>
        <dbReference type="ARBA" id="ARBA00023180"/>
    </source>
</evidence>
<keyword evidence="11" id="KW-0472">Membrane</keyword>
<reference evidence="13 14" key="2">
    <citation type="submission" date="2018-11" db="EMBL/GenBank/DDBJ databases">
        <authorList>
            <consortium name="Pathogen Informatics"/>
        </authorList>
    </citation>
    <scope>NUCLEOTIDE SEQUENCE [LARGE SCALE GENOMIC DNA]</scope>
    <source>
        <strain evidence="13">Dakar</strain>
        <strain evidence="14">Dakar, Senegal</strain>
    </source>
</reference>
<dbReference type="Pfam" id="PF24973">
    <property type="entry name" value="EGF_LMN_ATRN"/>
    <property type="match status" value="2"/>
</dbReference>
<evidence type="ECO:0000259" key="12">
    <source>
        <dbReference type="PROSITE" id="PS50027"/>
    </source>
</evidence>
<feature type="domain" description="Laminin EGF-like" evidence="12">
    <location>
        <begin position="321"/>
        <end position="367"/>
    </location>
</feature>
<dbReference type="PROSITE" id="PS50027">
    <property type="entry name" value="EGF_LAM_2"/>
    <property type="match status" value="5"/>
</dbReference>
<evidence type="ECO:0000256" key="2">
    <source>
        <dbReference type="ARBA" id="ARBA00022525"/>
    </source>
</evidence>
<dbReference type="FunFam" id="2.10.25.10:FF:000224">
    <property type="entry name" value="Usherin"/>
    <property type="match status" value="1"/>
</dbReference>
<feature type="disulfide bond" evidence="10">
    <location>
        <begin position="495"/>
        <end position="504"/>
    </location>
</feature>
<evidence type="ECO:0000256" key="3">
    <source>
        <dbReference type="ARBA" id="ARBA00022530"/>
    </source>
</evidence>
<protein>
    <submittedName>
        <fullName evidence="15">Laminin EGF-like domain-containing protein</fullName>
    </submittedName>
</protein>
<dbReference type="PROSITE" id="PS00022">
    <property type="entry name" value="EGF_1"/>
    <property type="match status" value="1"/>
</dbReference>
<dbReference type="InterPro" id="IPR000742">
    <property type="entry name" value="EGF"/>
</dbReference>
<keyword evidence="11" id="KW-0812">Transmembrane</keyword>
<dbReference type="SUPFAM" id="SSF57196">
    <property type="entry name" value="EGF/Laminin"/>
    <property type="match status" value="6"/>
</dbReference>
<proteinExistence type="predicted"/>
<dbReference type="Gene3D" id="2.170.300.10">
    <property type="entry name" value="Tie2 ligand-binding domain superfamily"/>
    <property type="match status" value="1"/>
</dbReference>
<organism evidence="15">
    <name type="scientific">Schistosoma curassoni</name>
    <dbReference type="NCBI Taxonomy" id="6186"/>
    <lineage>
        <taxon>Eukaryota</taxon>
        <taxon>Metazoa</taxon>
        <taxon>Spiralia</taxon>
        <taxon>Lophotrochozoa</taxon>
        <taxon>Platyhelminthes</taxon>
        <taxon>Trematoda</taxon>
        <taxon>Digenea</taxon>
        <taxon>Strigeidida</taxon>
        <taxon>Schistosomatoidea</taxon>
        <taxon>Schistosomatidae</taxon>
        <taxon>Schistosoma</taxon>
    </lineage>
</organism>
<dbReference type="CDD" id="cd00055">
    <property type="entry name" value="EGF_Lam"/>
    <property type="match status" value="6"/>
</dbReference>
<dbReference type="STRING" id="6186.A0A183K1M6"/>
<feature type="disulfide bond" evidence="10">
    <location>
        <begin position="351"/>
        <end position="365"/>
    </location>
</feature>
<feature type="disulfide bond" evidence="10">
    <location>
        <begin position="339"/>
        <end position="348"/>
    </location>
</feature>
<keyword evidence="4" id="KW-0732">Signal</keyword>
<dbReference type="AlphaFoldDB" id="A0A183K1M6"/>
<evidence type="ECO:0000256" key="10">
    <source>
        <dbReference type="PROSITE-ProRule" id="PRU00460"/>
    </source>
</evidence>
<sequence>MQFGDFHNVCPIHLHRLFLISSSAGSWFVLSHRRMLLMVSGQWMLIILHRQLFMNTCTCLMMVVVVLQVSAPYSRTTLTLVLKILTLILVQSCFEFHMFFNCRNAVLASPILAFTSASEPPCSSIMLPRLMSVTLGRALRDETGGIPNIEECICPNGYSGSSCESCAIGYYRDYQKQSTIQTNQSSFTSSTALSLWRSTMMTQLPVCVLCECHGHSDICDEKTGVCIDCTHNTAGDKCDVCAPGFYGDPRTGDPTACKSCECPHLDYQMTTICLAHEEEVFKEEKPYVCLDCTENTRGRYCEVCAEMYYGDPLNGVPCRPCNCGPAAIGCNSTNGACICGFNTAGPQCDACDEGTHGDPTRGQPCRPCNCHPKGSISPSCRLEDGQCNCLSTYEGVRCDRCISGRGNTEAGCPPCQCDPIGTRPEYLTSCDPVSGQCSCKPGVGGTLDCSTCQPGFYWNNTGSNCLPCNCGIGTELTRTLTQLTECDMNTGQCKCAPHVVGRDCTECELGYFGVSENGCKPCLPCPNGQVCDQITGKCICPPNTEGDRCDRCVVGSWDYNPVIGCKVSLIVLL</sequence>
<feature type="domain" description="Laminin EGF-like" evidence="12">
    <location>
        <begin position="415"/>
        <end position="467"/>
    </location>
</feature>
<dbReference type="Pfam" id="PF00053">
    <property type="entry name" value="EGF_laminin"/>
    <property type="match status" value="6"/>
</dbReference>
<evidence type="ECO:0000313" key="14">
    <source>
        <dbReference type="Proteomes" id="UP000279833"/>
    </source>
</evidence>
<reference evidence="15" key="1">
    <citation type="submission" date="2016-06" db="UniProtKB">
        <authorList>
            <consortium name="WormBaseParasite"/>
        </authorList>
    </citation>
    <scope>IDENTIFICATION</scope>
</reference>
<dbReference type="InterPro" id="IPR002049">
    <property type="entry name" value="LE_dom"/>
</dbReference>